<dbReference type="CDD" id="cd00082">
    <property type="entry name" value="HisKA"/>
    <property type="match status" value="1"/>
</dbReference>
<proteinExistence type="predicted"/>
<keyword evidence="4" id="KW-0808">Transferase</keyword>
<dbReference type="Pfam" id="PF02518">
    <property type="entry name" value="HATPase_c"/>
    <property type="match status" value="1"/>
</dbReference>
<dbReference type="InterPro" id="IPR036097">
    <property type="entry name" value="HisK_dim/P_sf"/>
</dbReference>
<feature type="domain" description="Histidine kinase" evidence="7">
    <location>
        <begin position="410"/>
        <end position="624"/>
    </location>
</feature>
<keyword evidence="10" id="KW-1185">Reference proteome</keyword>
<comment type="caution">
    <text evidence="9">The sequence shown here is derived from an EMBL/GenBank/DDBJ whole genome shotgun (WGS) entry which is preliminary data.</text>
</comment>
<dbReference type="SMART" id="SM00387">
    <property type="entry name" value="HATPase_c"/>
    <property type="match status" value="1"/>
</dbReference>
<dbReference type="SMART" id="SM00091">
    <property type="entry name" value="PAS"/>
    <property type="match status" value="1"/>
</dbReference>
<sequence length="630" mass="68990">MIGMAAGLDAPAWLFFLVSVTAASRTGIARDIWISAGGAAIFATLLTLASPSALPMAERLAGLAFAIIAIGFAGFTLVSLRTLLGELEESRNELRTFTDSVPYLIWRGTPEGGVDFLNRRYTDLTGHDHDVAIAQKTWRQCIHEDDLPEYWSRRSYALETGTEFRAVFRLLHANGEYRWMSLIGRPVRAPGSDAVIRWYGGISDAHEEVLAQQKVAELMAVLENRVEERTEALAKSQERFSILWEISNITFAEQDFSEAVVILDRLKAEGVSDLASYFAQHPEVLRACIAAVRTVGVNPATARLMGFESLDEMLERPVATTAEDIELIMVKQLELCFYGRNDTEGNAVLIGKDGLRVPVFYSVHRLPDEHQLSSLVDLTLQQRAEEMRLAAQEQLARANRAATLGAFSVSLAHELNQPIGSMMIDAGIALRLTQGGEPAAQNLPRILERVSRTAERISGIVGRIRESISGRERAATQVDLCRLAQETAELLRRDVQQAQTTLDIDCSRGSALVSADRVDLQQVLVNLILNAAEAMADHEGERRVRVSITPSSEGIRVSVTDTGQGIPTNLLEKVFDPFFTTKAEGIGMGLLICSNAVARFGGVLQARNRPEGGAEFFFTLPPAEAESAAA</sequence>
<dbReference type="InterPro" id="IPR013655">
    <property type="entry name" value="PAS_fold_3"/>
</dbReference>
<dbReference type="PRINTS" id="PR00344">
    <property type="entry name" value="BCTRLSENSOR"/>
</dbReference>
<dbReference type="EMBL" id="JACIEH010000001">
    <property type="protein sequence ID" value="MBB4097977.1"/>
    <property type="molecule type" value="Genomic_DNA"/>
</dbReference>
<dbReference type="SUPFAM" id="SSF55874">
    <property type="entry name" value="ATPase domain of HSP90 chaperone/DNA topoisomerase II/histidine kinase"/>
    <property type="match status" value="1"/>
</dbReference>
<keyword evidence="6" id="KW-1133">Transmembrane helix</keyword>
<dbReference type="InterPro" id="IPR035965">
    <property type="entry name" value="PAS-like_dom_sf"/>
</dbReference>
<dbReference type="PROSITE" id="PS50109">
    <property type="entry name" value="HIS_KIN"/>
    <property type="match status" value="1"/>
</dbReference>
<feature type="domain" description="PAS" evidence="8">
    <location>
        <begin position="90"/>
        <end position="161"/>
    </location>
</feature>
<dbReference type="InterPro" id="IPR036890">
    <property type="entry name" value="HATPase_C_sf"/>
</dbReference>
<organism evidence="9 10">
    <name type="scientific">Sphingomonas kyeonggiensis</name>
    <dbReference type="NCBI Taxonomy" id="1268553"/>
    <lineage>
        <taxon>Bacteria</taxon>
        <taxon>Pseudomonadati</taxon>
        <taxon>Pseudomonadota</taxon>
        <taxon>Alphaproteobacteria</taxon>
        <taxon>Sphingomonadales</taxon>
        <taxon>Sphingomonadaceae</taxon>
        <taxon>Sphingomonas</taxon>
    </lineage>
</organism>
<dbReference type="InterPro" id="IPR000014">
    <property type="entry name" value="PAS"/>
</dbReference>
<keyword evidence="6" id="KW-0812">Transmembrane</keyword>
<evidence type="ECO:0000313" key="10">
    <source>
        <dbReference type="Proteomes" id="UP000557392"/>
    </source>
</evidence>
<dbReference type="PROSITE" id="PS50112">
    <property type="entry name" value="PAS"/>
    <property type="match status" value="1"/>
</dbReference>
<dbReference type="Gene3D" id="3.30.565.10">
    <property type="entry name" value="Histidine kinase-like ATPase, C-terminal domain"/>
    <property type="match status" value="1"/>
</dbReference>
<evidence type="ECO:0000259" key="8">
    <source>
        <dbReference type="PROSITE" id="PS50112"/>
    </source>
</evidence>
<dbReference type="InterPro" id="IPR004358">
    <property type="entry name" value="Sig_transdc_His_kin-like_C"/>
</dbReference>
<dbReference type="Gene3D" id="1.10.287.130">
    <property type="match status" value="1"/>
</dbReference>
<dbReference type="Proteomes" id="UP000557392">
    <property type="component" value="Unassembled WGS sequence"/>
</dbReference>
<evidence type="ECO:0000256" key="3">
    <source>
        <dbReference type="ARBA" id="ARBA00022553"/>
    </source>
</evidence>
<feature type="transmembrane region" description="Helical" evidence="6">
    <location>
        <begin position="61"/>
        <end position="84"/>
    </location>
</feature>
<evidence type="ECO:0000256" key="1">
    <source>
        <dbReference type="ARBA" id="ARBA00000085"/>
    </source>
</evidence>
<dbReference type="InterPro" id="IPR052162">
    <property type="entry name" value="Sensor_kinase/Photoreceptor"/>
</dbReference>
<dbReference type="InterPro" id="IPR003661">
    <property type="entry name" value="HisK_dim/P_dom"/>
</dbReference>
<dbReference type="GO" id="GO:0000155">
    <property type="term" value="F:phosphorelay sensor kinase activity"/>
    <property type="evidence" value="ECO:0007669"/>
    <property type="project" value="InterPro"/>
</dbReference>
<accession>A0A7W6JR15</accession>
<keyword evidence="5" id="KW-0418">Kinase</keyword>
<evidence type="ECO:0000256" key="6">
    <source>
        <dbReference type="SAM" id="Phobius"/>
    </source>
</evidence>
<dbReference type="NCBIfam" id="TIGR00229">
    <property type="entry name" value="sensory_box"/>
    <property type="match status" value="1"/>
</dbReference>
<evidence type="ECO:0000256" key="4">
    <source>
        <dbReference type="ARBA" id="ARBA00022679"/>
    </source>
</evidence>
<dbReference type="PANTHER" id="PTHR43304:SF1">
    <property type="entry name" value="PAC DOMAIN-CONTAINING PROTEIN"/>
    <property type="match status" value="1"/>
</dbReference>
<dbReference type="InterPro" id="IPR003594">
    <property type="entry name" value="HATPase_dom"/>
</dbReference>
<comment type="catalytic activity">
    <reaction evidence="1">
        <text>ATP + protein L-histidine = ADP + protein N-phospho-L-histidine.</text>
        <dbReference type="EC" id="2.7.13.3"/>
    </reaction>
</comment>
<dbReference type="SUPFAM" id="SSF55785">
    <property type="entry name" value="PYP-like sensor domain (PAS domain)"/>
    <property type="match status" value="1"/>
</dbReference>
<protein>
    <recommendedName>
        <fullName evidence="2">histidine kinase</fullName>
        <ecNumber evidence="2">2.7.13.3</ecNumber>
    </recommendedName>
</protein>
<dbReference type="EC" id="2.7.13.3" evidence="2"/>
<dbReference type="CDD" id="cd00130">
    <property type="entry name" value="PAS"/>
    <property type="match status" value="1"/>
</dbReference>
<gene>
    <name evidence="9" type="ORF">GGR46_001510</name>
</gene>
<keyword evidence="3" id="KW-0597">Phosphoprotein</keyword>
<name>A0A7W6JR15_9SPHN</name>
<reference evidence="9 10" key="1">
    <citation type="submission" date="2020-08" db="EMBL/GenBank/DDBJ databases">
        <title>Genomic Encyclopedia of Type Strains, Phase IV (KMG-IV): sequencing the most valuable type-strain genomes for metagenomic binning, comparative biology and taxonomic classification.</title>
        <authorList>
            <person name="Goeker M."/>
        </authorList>
    </citation>
    <scope>NUCLEOTIDE SEQUENCE [LARGE SCALE GENOMIC DNA]</scope>
    <source>
        <strain evidence="9 10">DSM 101806</strain>
    </source>
</reference>
<dbReference type="Gene3D" id="3.30.450.20">
    <property type="entry name" value="PAS domain"/>
    <property type="match status" value="2"/>
</dbReference>
<evidence type="ECO:0000256" key="2">
    <source>
        <dbReference type="ARBA" id="ARBA00012438"/>
    </source>
</evidence>
<evidence type="ECO:0000313" key="9">
    <source>
        <dbReference type="EMBL" id="MBB4097977.1"/>
    </source>
</evidence>
<dbReference type="InterPro" id="IPR005467">
    <property type="entry name" value="His_kinase_dom"/>
</dbReference>
<dbReference type="PANTHER" id="PTHR43304">
    <property type="entry name" value="PHYTOCHROME-LIKE PROTEIN CPH1"/>
    <property type="match status" value="1"/>
</dbReference>
<dbReference type="SUPFAM" id="SSF47384">
    <property type="entry name" value="Homodimeric domain of signal transducing histidine kinase"/>
    <property type="match status" value="1"/>
</dbReference>
<feature type="transmembrane region" description="Helical" evidence="6">
    <location>
        <begin position="32"/>
        <end position="49"/>
    </location>
</feature>
<dbReference type="Pfam" id="PF08447">
    <property type="entry name" value="PAS_3"/>
    <property type="match status" value="1"/>
</dbReference>
<evidence type="ECO:0000259" key="7">
    <source>
        <dbReference type="PROSITE" id="PS50109"/>
    </source>
</evidence>
<dbReference type="AlphaFoldDB" id="A0A7W6JR15"/>
<evidence type="ECO:0000256" key="5">
    <source>
        <dbReference type="ARBA" id="ARBA00022777"/>
    </source>
</evidence>
<keyword evidence="6" id="KW-0472">Membrane</keyword>